<evidence type="ECO:0000259" key="6">
    <source>
        <dbReference type="Pfam" id="PF00881"/>
    </source>
</evidence>
<accession>X0T3Z2</accession>
<feature type="domain" description="Nitroreductase" evidence="6">
    <location>
        <begin position="1"/>
        <end position="145"/>
    </location>
</feature>
<dbReference type="Pfam" id="PF00881">
    <property type="entry name" value="Nitroreductase"/>
    <property type="match status" value="1"/>
</dbReference>
<evidence type="ECO:0000256" key="1">
    <source>
        <dbReference type="ARBA" id="ARBA00001917"/>
    </source>
</evidence>
<dbReference type="PANTHER" id="PTHR43673:SF2">
    <property type="entry name" value="NITROREDUCTASE"/>
    <property type="match status" value="1"/>
</dbReference>
<name>X0T3Z2_9ZZZZ</name>
<comment type="similarity">
    <text evidence="2">Belongs to the nitroreductase family.</text>
</comment>
<dbReference type="EMBL" id="BARS01007892">
    <property type="protein sequence ID" value="GAF70780.1"/>
    <property type="molecule type" value="Genomic_DNA"/>
</dbReference>
<reference evidence="7" key="1">
    <citation type="journal article" date="2014" name="Front. Microbiol.">
        <title>High frequency of phylogenetically diverse reductive dehalogenase-homologous genes in deep subseafloor sedimentary metagenomes.</title>
        <authorList>
            <person name="Kawai M."/>
            <person name="Futagami T."/>
            <person name="Toyoda A."/>
            <person name="Takaki Y."/>
            <person name="Nishi S."/>
            <person name="Hori S."/>
            <person name="Arai W."/>
            <person name="Tsubouchi T."/>
            <person name="Morono Y."/>
            <person name="Uchiyama I."/>
            <person name="Ito T."/>
            <person name="Fujiyama A."/>
            <person name="Inagaki F."/>
            <person name="Takami H."/>
        </authorList>
    </citation>
    <scope>NUCLEOTIDE SEQUENCE</scope>
    <source>
        <strain evidence="7">Expedition CK06-06</strain>
    </source>
</reference>
<evidence type="ECO:0000256" key="4">
    <source>
        <dbReference type="ARBA" id="ARBA00022643"/>
    </source>
</evidence>
<dbReference type="PANTHER" id="PTHR43673">
    <property type="entry name" value="NAD(P)H NITROREDUCTASE YDGI-RELATED"/>
    <property type="match status" value="1"/>
</dbReference>
<keyword evidence="5" id="KW-0560">Oxidoreductase</keyword>
<comment type="cofactor">
    <cofactor evidence="1">
        <name>FMN</name>
        <dbReference type="ChEBI" id="CHEBI:58210"/>
    </cofactor>
</comment>
<evidence type="ECO:0000256" key="3">
    <source>
        <dbReference type="ARBA" id="ARBA00022630"/>
    </source>
</evidence>
<dbReference type="Gene3D" id="3.40.109.10">
    <property type="entry name" value="NADH Oxidase"/>
    <property type="match status" value="1"/>
</dbReference>
<evidence type="ECO:0000313" key="7">
    <source>
        <dbReference type="EMBL" id="GAF70780.1"/>
    </source>
</evidence>
<keyword evidence="3" id="KW-0285">Flavoprotein</keyword>
<protein>
    <recommendedName>
        <fullName evidence="6">Nitroreductase domain-containing protein</fullName>
    </recommendedName>
</protein>
<dbReference type="InterPro" id="IPR000415">
    <property type="entry name" value="Nitroreductase-like"/>
</dbReference>
<dbReference type="AlphaFoldDB" id="X0T3Z2"/>
<sequence>TIEKILEAAIWAPSPLNTQPWEFIVITNEEVKKKIFSEAERCRKWAIEKSGWKWLGSYQVDFVQSAPVIIVVIGDPKKTGVDMFQEEGGVGYQHACAAAIQNIHLAAHALGLSSIWFTFFDKKPMREILGIDPAKTPLALVCLGKAGGDISRTPRKDVKEKTTYLR</sequence>
<dbReference type="SUPFAM" id="SSF55469">
    <property type="entry name" value="FMN-dependent nitroreductase-like"/>
    <property type="match status" value="1"/>
</dbReference>
<keyword evidence="4" id="KW-0288">FMN</keyword>
<feature type="non-terminal residue" evidence="7">
    <location>
        <position position="1"/>
    </location>
</feature>
<gene>
    <name evidence="7" type="ORF">S01H1_15120</name>
</gene>
<comment type="caution">
    <text evidence="7">The sequence shown here is derived from an EMBL/GenBank/DDBJ whole genome shotgun (WGS) entry which is preliminary data.</text>
</comment>
<dbReference type="GO" id="GO:0016491">
    <property type="term" value="F:oxidoreductase activity"/>
    <property type="evidence" value="ECO:0007669"/>
    <property type="project" value="UniProtKB-KW"/>
</dbReference>
<proteinExistence type="inferred from homology"/>
<evidence type="ECO:0000256" key="2">
    <source>
        <dbReference type="ARBA" id="ARBA00007118"/>
    </source>
</evidence>
<evidence type="ECO:0000256" key="5">
    <source>
        <dbReference type="ARBA" id="ARBA00023002"/>
    </source>
</evidence>
<dbReference type="InterPro" id="IPR029479">
    <property type="entry name" value="Nitroreductase"/>
</dbReference>
<organism evidence="7">
    <name type="scientific">marine sediment metagenome</name>
    <dbReference type="NCBI Taxonomy" id="412755"/>
    <lineage>
        <taxon>unclassified sequences</taxon>
        <taxon>metagenomes</taxon>
        <taxon>ecological metagenomes</taxon>
    </lineage>
</organism>